<evidence type="ECO:0000313" key="3">
    <source>
        <dbReference type="EMBL" id="AWM39950.1"/>
    </source>
</evidence>
<sequence length="146" mass="15040">MASSDRAPPAARLAGALALLTALGCGAGGPPPAQPTRGEVRLQGKPVAGAWVVLTATEGDKARAMKPFGRTGPDGTFRLRTYEGEDGAPAGEYAVTITWPGPPPKGDPDATEGPDRLKGRFADPAKARWKVQIAPGDNTLPAFVLD</sequence>
<organism evidence="3 4">
    <name type="scientific">Gemmata obscuriglobus</name>
    <dbReference type="NCBI Taxonomy" id="114"/>
    <lineage>
        <taxon>Bacteria</taxon>
        <taxon>Pseudomonadati</taxon>
        <taxon>Planctomycetota</taxon>
        <taxon>Planctomycetia</taxon>
        <taxon>Gemmatales</taxon>
        <taxon>Gemmataceae</taxon>
        <taxon>Gemmata</taxon>
    </lineage>
</organism>
<reference evidence="3 4" key="1">
    <citation type="submission" date="2018-01" db="EMBL/GenBank/DDBJ databases">
        <title>G. obscuriglobus.</title>
        <authorList>
            <person name="Franke J."/>
            <person name="Blomberg W."/>
            <person name="Selmecki A."/>
        </authorList>
    </citation>
    <scope>NUCLEOTIDE SEQUENCE [LARGE SCALE GENOMIC DNA]</scope>
    <source>
        <strain evidence="3 4">DSM 5831</strain>
    </source>
</reference>
<feature type="region of interest" description="Disordered" evidence="1">
    <location>
        <begin position="97"/>
        <end position="119"/>
    </location>
</feature>
<feature type="signal peptide" evidence="2">
    <location>
        <begin position="1"/>
        <end position="27"/>
    </location>
</feature>
<dbReference type="GO" id="GO:0004180">
    <property type="term" value="F:carboxypeptidase activity"/>
    <property type="evidence" value="ECO:0007669"/>
    <property type="project" value="UniProtKB-KW"/>
</dbReference>
<evidence type="ECO:0000256" key="1">
    <source>
        <dbReference type="SAM" id="MobiDB-lite"/>
    </source>
</evidence>
<proteinExistence type="predicted"/>
<feature type="chain" id="PRO_5016321971" evidence="2">
    <location>
        <begin position="28"/>
        <end position="146"/>
    </location>
</feature>
<keyword evidence="3" id="KW-0645">Protease</keyword>
<gene>
    <name evidence="3" type="ORF">C1280_25055</name>
</gene>
<dbReference type="PROSITE" id="PS51257">
    <property type="entry name" value="PROKAR_LIPOPROTEIN"/>
    <property type="match status" value="1"/>
</dbReference>
<name>A0A2Z3HF53_9BACT</name>
<keyword evidence="3" id="KW-0121">Carboxypeptidase</keyword>
<dbReference type="Proteomes" id="UP000245802">
    <property type="component" value="Chromosome"/>
</dbReference>
<dbReference type="OrthoDB" id="285058at2"/>
<evidence type="ECO:0000256" key="2">
    <source>
        <dbReference type="SAM" id="SignalP"/>
    </source>
</evidence>
<accession>A0A2Z3HF53</accession>
<keyword evidence="2" id="KW-0732">Signal</keyword>
<protein>
    <submittedName>
        <fullName evidence="3">Carboxypeptidase regulatory-like domain-containing protein</fullName>
    </submittedName>
</protein>
<keyword evidence="4" id="KW-1185">Reference proteome</keyword>
<evidence type="ECO:0000313" key="4">
    <source>
        <dbReference type="Proteomes" id="UP000245802"/>
    </source>
</evidence>
<dbReference type="EMBL" id="CP025958">
    <property type="protein sequence ID" value="AWM39950.1"/>
    <property type="molecule type" value="Genomic_DNA"/>
</dbReference>
<dbReference type="AlphaFoldDB" id="A0A2Z3HF53"/>
<dbReference type="KEGG" id="gog:C1280_25055"/>
<dbReference type="RefSeq" id="WP_010034581.1">
    <property type="nucleotide sequence ID" value="NZ_CP025958.1"/>
</dbReference>
<keyword evidence="3" id="KW-0378">Hydrolase</keyword>